<gene>
    <name evidence="8" type="primary">mntP</name>
    <name evidence="10" type="ORF">GCM10008905_06490</name>
</gene>
<comment type="subcellular location">
    <subcellularLocation>
        <location evidence="8">Cell membrane</location>
        <topology evidence="8">Multi-pass membrane protein</topology>
    </subcellularLocation>
</comment>
<dbReference type="PANTHER" id="PTHR35529">
    <property type="entry name" value="MANGANESE EFFLUX PUMP MNTP-RELATED"/>
    <property type="match status" value="1"/>
</dbReference>
<evidence type="ECO:0000256" key="5">
    <source>
        <dbReference type="ARBA" id="ARBA00023065"/>
    </source>
</evidence>
<keyword evidence="9" id="KW-0732">Signal</keyword>
<reference evidence="10 11" key="1">
    <citation type="journal article" date="2019" name="Int. J. Syst. Evol. Microbiol.">
        <title>The Global Catalogue of Microorganisms (GCM) 10K type strain sequencing project: providing services to taxonomists for standard genome sequencing and annotation.</title>
        <authorList>
            <consortium name="The Broad Institute Genomics Platform"/>
            <consortium name="The Broad Institute Genome Sequencing Center for Infectious Disease"/>
            <person name="Wu L."/>
            <person name="Ma J."/>
        </authorList>
    </citation>
    <scope>NUCLEOTIDE SEQUENCE [LARGE SCALE GENOMIC DNA]</scope>
    <source>
        <strain evidence="10 11">JCM 1405</strain>
    </source>
</reference>
<protein>
    <recommendedName>
        <fullName evidence="8">Putative manganese efflux pump MntP</fullName>
    </recommendedName>
</protein>
<evidence type="ECO:0000256" key="4">
    <source>
        <dbReference type="ARBA" id="ARBA00022989"/>
    </source>
</evidence>
<keyword evidence="6 8" id="KW-0472">Membrane</keyword>
<proteinExistence type="inferred from homology"/>
<comment type="caution">
    <text evidence="10">The sequence shown here is derived from an EMBL/GenBank/DDBJ whole genome shotgun (WGS) entry which is preliminary data.</text>
</comment>
<evidence type="ECO:0000256" key="6">
    <source>
        <dbReference type="ARBA" id="ARBA00023136"/>
    </source>
</evidence>
<dbReference type="Pfam" id="PF02659">
    <property type="entry name" value="Mntp"/>
    <property type="match status" value="1"/>
</dbReference>
<evidence type="ECO:0000313" key="10">
    <source>
        <dbReference type="EMBL" id="GAA0719011.1"/>
    </source>
</evidence>
<organism evidence="10 11">
    <name type="scientific">Clostridium malenominatum</name>
    <dbReference type="NCBI Taxonomy" id="1539"/>
    <lineage>
        <taxon>Bacteria</taxon>
        <taxon>Bacillati</taxon>
        <taxon>Bacillota</taxon>
        <taxon>Clostridia</taxon>
        <taxon>Eubacteriales</taxon>
        <taxon>Clostridiaceae</taxon>
        <taxon>Clostridium</taxon>
    </lineage>
</organism>
<feature type="signal peptide" evidence="9">
    <location>
        <begin position="1"/>
        <end position="19"/>
    </location>
</feature>
<feature type="transmembrane region" description="Helical" evidence="8">
    <location>
        <begin position="37"/>
        <end position="56"/>
    </location>
</feature>
<keyword evidence="3 8" id="KW-0812">Transmembrane</keyword>
<feature type="transmembrane region" description="Helical" evidence="8">
    <location>
        <begin position="68"/>
        <end position="86"/>
    </location>
</feature>
<evidence type="ECO:0000256" key="8">
    <source>
        <dbReference type="HAMAP-Rule" id="MF_01521"/>
    </source>
</evidence>
<keyword evidence="1 8" id="KW-0813">Transport</keyword>
<sequence>MNLLTILLIAFGLSMDAFAVSVTSGVTLRQVKIKDALKIATFFGLFQGIMPLIGWLAGIKFQNYITKIDHWIAFLFLGFIGGKMIYEAIQSKDDTCENVNLCNKTLLMLSIATSIDALAVGISFAFLNVSIIESVIIIAAVTFILCFIGVFLGKSCGGLLQKNAEVFGGIVLIFIGIKIFADHTNFISAIKLFN</sequence>
<feature type="transmembrane region" description="Helical" evidence="8">
    <location>
        <begin position="164"/>
        <end position="181"/>
    </location>
</feature>
<keyword evidence="2 8" id="KW-1003">Cell membrane</keyword>
<evidence type="ECO:0000256" key="7">
    <source>
        <dbReference type="ARBA" id="ARBA00023211"/>
    </source>
</evidence>
<dbReference type="PANTHER" id="PTHR35529:SF1">
    <property type="entry name" value="MANGANESE EFFLUX PUMP MNTP-RELATED"/>
    <property type="match status" value="1"/>
</dbReference>
<evidence type="ECO:0000256" key="3">
    <source>
        <dbReference type="ARBA" id="ARBA00022692"/>
    </source>
</evidence>
<dbReference type="Proteomes" id="UP001500339">
    <property type="component" value="Unassembled WGS sequence"/>
</dbReference>
<keyword evidence="5 8" id="KW-0406">Ion transport</keyword>
<evidence type="ECO:0000256" key="9">
    <source>
        <dbReference type="SAM" id="SignalP"/>
    </source>
</evidence>
<keyword evidence="7 8" id="KW-0464">Manganese</keyword>
<evidence type="ECO:0000313" key="11">
    <source>
        <dbReference type="Proteomes" id="UP001500339"/>
    </source>
</evidence>
<accession>A0ABN1IQ64</accession>
<name>A0ABN1IQ64_9CLOT</name>
<comment type="function">
    <text evidence="8">Probably functions as a manganese efflux pump.</text>
</comment>
<feature type="chain" id="PRO_5045395927" description="Putative manganese efflux pump MntP" evidence="9">
    <location>
        <begin position="20"/>
        <end position="194"/>
    </location>
</feature>
<dbReference type="HAMAP" id="MF_01521">
    <property type="entry name" value="MntP_pump"/>
    <property type="match status" value="1"/>
</dbReference>
<evidence type="ECO:0000256" key="1">
    <source>
        <dbReference type="ARBA" id="ARBA00022448"/>
    </source>
</evidence>
<feature type="transmembrane region" description="Helical" evidence="8">
    <location>
        <begin position="134"/>
        <end position="152"/>
    </location>
</feature>
<keyword evidence="11" id="KW-1185">Reference proteome</keyword>
<dbReference type="InterPro" id="IPR003810">
    <property type="entry name" value="Mntp/YtaF"/>
</dbReference>
<dbReference type="InterPro" id="IPR022929">
    <property type="entry name" value="Put_MntP"/>
</dbReference>
<dbReference type="RefSeq" id="WP_343766575.1">
    <property type="nucleotide sequence ID" value="NZ_BAAACF010000001.1"/>
</dbReference>
<feature type="transmembrane region" description="Helical" evidence="8">
    <location>
        <begin position="106"/>
        <end position="127"/>
    </location>
</feature>
<dbReference type="EMBL" id="BAAACF010000001">
    <property type="protein sequence ID" value="GAA0719011.1"/>
    <property type="molecule type" value="Genomic_DNA"/>
</dbReference>
<comment type="similarity">
    <text evidence="8">Belongs to the MntP (TC 9.B.29) family.</text>
</comment>
<keyword evidence="4 8" id="KW-1133">Transmembrane helix</keyword>
<evidence type="ECO:0000256" key="2">
    <source>
        <dbReference type="ARBA" id="ARBA00022475"/>
    </source>
</evidence>